<protein>
    <recommendedName>
        <fullName evidence="6">Transmembrane protein</fullName>
    </recommendedName>
</protein>
<dbReference type="GeneID" id="13444461"/>
<feature type="region of interest" description="Disordered" evidence="1">
    <location>
        <begin position="420"/>
        <end position="497"/>
    </location>
</feature>
<feature type="compositionally biased region" description="Basic and acidic residues" evidence="1">
    <location>
        <begin position="486"/>
        <end position="497"/>
    </location>
</feature>
<feature type="region of interest" description="Disordered" evidence="1">
    <location>
        <begin position="274"/>
        <end position="294"/>
    </location>
</feature>
<keyword evidence="2" id="KW-1133">Transmembrane helix</keyword>
<organism evidence="3 5">
    <name type="scientific">Neospora caninum (strain Liverpool)</name>
    <dbReference type="NCBI Taxonomy" id="572307"/>
    <lineage>
        <taxon>Eukaryota</taxon>
        <taxon>Sar</taxon>
        <taxon>Alveolata</taxon>
        <taxon>Apicomplexa</taxon>
        <taxon>Conoidasida</taxon>
        <taxon>Coccidia</taxon>
        <taxon>Eucoccidiorida</taxon>
        <taxon>Eimeriorina</taxon>
        <taxon>Sarcocystidae</taxon>
        <taxon>Neospora</taxon>
    </lineage>
</organism>
<dbReference type="Proteomes" id="UP000007494">
    <property type="component" value="Chromosome VI"/>
</dbReference>
<sequence length="604" mass="63196">MATLHYLRVLASPCVSLLSLGCGCLGVYEGWRLRERKKVVDAALKDSSSVAAFAAKTADQYAGICYTLPTPDKGVSEFQISVLSPALLASLQAAVTAGGIDACTVDESQITAALAATEVLSRQLSATGGNRFFARRAEHLLGEGPRASVGRRLEPHVGQSGDSAATRGEDARQGICLGRIAGVGCVSKPLKISADGVQTPGRYLQVTYQYFVPVSEGEASVEAKLRQVLELQEALEAAKIRRKRDGESPDSPSFLGRGAEPEIVGQTALEAVREARQSGVLSPRQRAEPPSEAETASWLTWISSLVRRASPSADEAAQPPASKRNLLVDASTAAAPRIVVMEGQVELRLPRGDGRVHRWLSETKQLRAGDAHAPQRSAAPLQKGERDSQGNEGPPDAAASTCESSSCGTEAASVAARAQPAPSCGCGESASPKTLSGAKPGEASCNLSPHSAHAVDRKGQAPSFRLSSGDGESGDSRSASLADRCGAGEETRTVEDSRAAAELAPLHARPGWGDIGRDQLVTVAYDRDDPSRHTAWIAVRAGEAATQEEGAAFPGKLIVFDTERQGADRAVAVAGASAGLLLLGALKLYISLVLRKRLILVPGK</sequence>
<dbReference type="eggNOG" id="ENOG502QYI9">
    <property type="taxonomic scope" value="Eukaryota"/>
</dbReference>
<keyword evidence="5" id="KW-1185">Reference proteome</keyword>
<feature type="transmembrane region" description="Helical" evidence="2">
    <location>
        <begin position="570"/>
        <end position="590"/>
    </location>
</feature>
<evidence type="ECO:0000256" key="2">
    <source>
        <dbReference type="SAM" id="Phobius"/>
    </source>
</evidence>
<evidence type="ECO:0000313" key="3">
    <source>
        <dbReference type="EMBL" id="CBZ51831.1"/>
    </source>
</evidence>
<evidence type="ECO:0000313" key="5">
    <source>
        <dbReference type="Proteomes" id="UP000007494"/>
    </source>
</evidence>
<reference evidence="4" key="4">
    <citation type="journal article" date="2015" name="PLoS ONE">
        <title>Comprehensive Evaluation of Toxoplasma gondii VEG and Neospora caninum LIV Genomes with Tachyzoite Stage Transcriptome and Proteome Defines Novel Transcript Features.</title>
        <authorList>
            <person name="Ramaprasad A."/>
            <person name="Mourier T."/>
            <person name="Naeem R."/>
            <person name="Malas T.B."/>
            <person name="Moussa E."/>
            <person name="Panigrahi A."/>
            <person name="Vermont S.J."/>
            <person name="Otto T.D."/>
            <person name="Wastling J."/>
            <person name="Pain A."/>
        </authorList>
    </citation>
    <scope>NUCLEOTIDE SEQUENCE</scope>
    <source>
        <strain evidence="4">Liverpool</strain>
    </source>
</reference>
<proteinExistence type="predicted"/>
<gene>
    <name evidence="4" type="ORF">BN1204_016230</name>
    <name evidence="3" type="ORF">NCLIV_016230</name>
</gene>
<dbReference type="InParanoid" id="F0VDN8"/>
<keyword evidence="2" id="KW-0812">Transmembrane</keyword>
<accession>F0VDN8</accession>
<feature type="region of interest" description="Disordered" evidence="1">
    <location>
        <begin position="365"/>
        <end position="403"/>
    </location>
</feature>
<evidence type="ECO:0008006" key="6">
    <source>
        <dbReference type="Google" id="ProtNLM"/>
    </source>
</evidence>
<dbReference type="RefSeq" id="XP_003881864.1">
    <property type="nucleotide sequence ID" value="XM_003881815.1"/>
</dbReference>
<dbReference type="EMBL" id="FR823387">
    <property type="protein sequence ID" value="CBZ51831.1"/>
    <property type="molecule type" value="Genomic_DNA"/>
</dbReference>
<dbReference type="AlphaFoldDB" id="F0VDN8"/>
<name>F0VDN8_NEOCL</name>
<evidence type="ECO:0000313" key="4">
    <source>
        <dbReference type="EMBL" id="CEL65789.1"/>
    </source>
</evidence>
<dbReference type="OMA" id="HTAWIAV"/>
<dbReference type="OrthoDB" id="332069at2759"/>
<evidence type="ECO:0000256" key="1">
    <source>
        <dbReference type="SAM" id="MobiDB-lite"/>
    </source>
</evidence>
<dbReference type="EMBL" id="LN714480">
    <property type="protein sequence ID" value="CEL65789.1"/>
    <property type="molecule type" value="Genomic_DNA"/>
</dbReference>
<keyword evidence="2" id="KW-0472">Membrane</keyword>
<reference evidence="5" key="3">
    <citation type="journal article" date="2012" name="PLoS Pathog.">
        <title>Comparative genomics of the apicomplexan parasites Toxoplasma gondii and Neospora caninum: Coccidia differing in host range and transmission strategy.</title>
        <authorList>
            <person name="Reid A.J."/>
            <person name="Vermont S.J."/>
            <person name="Cotton J.A."/>
            <person name="Harris D."/>
            <person name="Hill-Cawthorne G.A."/>
            <person name="Konen-Waisman S."/>
            <person name="Latham S.M."/>
            <person name="Mourier T."/>
            <person name="Norton R."/>
            <person name="Quail M.A."/>
            <person name="Sanders M."/>
            <person name="Shanmugam D."/>
            <person name="Sohal A."/>
            <person name="Wasmuth J.D."/>
            <person name="Brunk B."/>
            <person name="Grigg M.E."/>
            <person name="Howard J.C."/>
            <person name="Parkinson J."/>
            <person name="Roos D.S."/>
            <person name="Trees A.J."/>
            <person name="Berriman M."/>
            <person name="Pain A."/>
            <person name="Wastling J.M."/>
        </authorList>
    </citation>
    <scope>NUCLEOTIDE SEQUENCE [LARGE SCALE GENOMIC DNA]</scope>
    <source>
        <strain evidence="5">Liverpool</strain>
    </source>
</reference>
<reference evidence="3" key="1">
    <citation type="submission" date="2011-02" db="EMBL/GenBank/DDBJ databases">
        <authorList>
            <person name="Aslett M."/>
        </authorList>
    </citation>
    <scope>NUCLEOTIDE SEQUENCE</scope>
    <source>
        <strain evidence="3">Liverpool</strain>
    </source>
</reference>
<feature type="region of interest" description="Disordered" evidence="1">
    <location>
        <begin position="240"/>
        <end position="260"/>
    </location>
</feature>
<reference evidence="3" key="2">
    <citation type="submission" date="2011-03" db="EMBL/GenBank/DDBJ databases">
        <title>Comparative genomics and transcriptomics of Neospora caninum and Toxoplasma gondii.</title>
        <authorList>
            <person name="Reid A.J."/>
            <person name="Sohal A."/>
            <person name="Harris D."/>
            <person name="Quail M."/>
            <person name="Sanders M."/>
            <person name="Berriman M."/>
            <person name="Wastling J.M."/>
            <person name="Pain A."/>
        </authorList>
    </citation>
    <scope>NUCLEOTIDE SEQUENCE</scope>
    <source>
        <strain evidence="3">Liverpool</strain>
    </source>
</reference>
<dbReference type="VEuPathDB" id="ToxoDB:NCLIV_016230"/>